<dbReference type="InterPro" id="IPR037291">
    <property type="entry name" value="DUF4139"/>
</dbReference>
<dbReference type="Pfam" id="PF13598">
    <property type="entry name" value="DUF4139"/>
    <property type="match status" value="1"/>
</dbReference>
<evidence type="ECO:0000313" key="3">
    <source>
        <dbReference type="EMBL" id="MFD1045509.1"/>
    </source>
</evidence>
<name>A0ABW3M7B6_9PSEU</name>
<keyword evidence="4" id="KW-1185">Reference proteome</keyword>
<feature type="coiled-coil region" evidence="1">
    <location>
        <begin position="89"/>
        <end position="116"/>
    </location>
</feature>
<sequence>MANRTTFARRFWFGEDIDDDDDENLERPPGSAGMRKLLKWFRANPENVPDWADAVRRFRNAEATVCRLADERQRISLVIGEFTGSVEEVQAAEQRLRATETTCARLQHERDEAAEQSRVARVAYTEIDEEYREHANHKPGFWIMLTTLFRAGRVWHQRDTELADQRVRVEEERDMVERSLATYRAQQTPDRRAVVVDLDVPEAGDVHIELSYVVHGARWDSSYDIRLTGETLALTWHAEITQTTDEDWPECELALSTAR</sequence>
<feature type="domain" description="DUF4139" evidence="2">
    <location>
        <begin position="208"/>
        <end position="259"/>
    </location>
</feature>
<evidence type="ECO:0000256" key="1">
    <source>
        <dbReference type="SAM" id="Coils"/>
    </source>
</evidence>
<keyword evidence="1" id="KW-0175">Coiled coil</keyword>
<gene>
    <name evidence="3" type="ORF">ACFQ1S_07910</name>
</gene>
<evidence type="ECO:0000259" key="2">
    <source>
        <dbReference type="Pfam" id="PF13598"/>
    </source>
</evidence>
<feature type="non-terminal residue" evidence="3">
    <location>
        <position position="259"/>
    </location>
</feature>
<proteinExistence type="predicted"/>
<dbReference type="Proteomes" id="UP001597045">
    <property type="component" value="Unassembled WGS sequence"/>
</dbReference>
<comment type="caution">
    <text evidence="3">The sequence shown here is derived from an EMBL/GenBank/DDBJ whole genome shotgun (WGS) entry which is preliminary data.</text>
</comment>
<accession>A0ABW3M7B6</accession>
<protein>
    <submittedName>
        <fullName evidence="3">DUF4139 domain-containing protein</fullName>
    </submittedName>
</protein>
<dbReference type="PANTHER" id="PTHR31005:SF8">
    <property type="entry name" value="DUF4139 DOMAIN-CONTAINING PROTEIN"/>
    <property type="match status" value="1"/>
</dbReference>
<dbReference type="PANTHER" id="PTHR31005">
    <property type="entry name" value="DUF4139 DOMAIN-CONTAINING PROTEIN"/>
    <property type="match status" value="1"/>
</dbReference>
<dbReference type="EMBL" id="JBHTIS010000321">
    <property type="protein sequence ID" value="MFD1045509.1"/>
    <property type="molecule type" value="Genomic_DNA"/>
</dbReference>
<evidence type="ECO:0000313" key="4">
    <source>
        <dbReference type="Proteomes" id="UP001597045"/>
    </source>
</evidence>
<dbReference type="InterPro" id="IPR011935">
    <property type="entry name" value="CHP02231"/>
</dbReference>
<organism evidence="3 4">
    <name type="scientific">Kibdelosporangium lantanae</name>
    <dbReference type="NCBI Taxonomy" id="1497396"/>
    <lineage>
        <taxon>Bacteria</taxon>
        <taxon>Bacillati</taxon>
        <taxon>Actinomycetota</taxon>
        <taxon>Actinomycetes</taxon>
        <taxon>Pseudonocardiales</taxon>
        <taxon>Pseudonocardiaceae</taxon>
        <taxon>Kibdelosporangium</taxon>
    </lineage>
</organism>
<reference evidence="4" key="1">
    <citation type="journal article" date="2019" name="Int. J. Syst. Evol. Microbiol.">
        <title>The Global Catalogue of Microorganisms (GCM) 10K type strain sequencing project: providing services to taxonomists for standard genome sequencing and annotation.</title>
        <authorList>
            <consortium name="The Broad Institute Genomics Platform"/>
            <consortium name="The Broad Institute Genome Sequencing Center for Infectious Disease"/>
            <person name="Wu L."/>
            <person name="Ma J."/>
        </authorList>
    </citation>
    <scope>NUCLEOTIDE SEQUENCE [LARGE SCALE GENOMIC DNA]</scope>
    <source>
        <strain evidence="4">JCM 31486</strain>
    </source>
</reference>